<evidence type="ECO:0000313" key="1">
    <source>
        <dbReference type="EMBL" id="MCA1858065.1"/>
    </source>
</evidence>
<dbReference type="Pfam" id="PF10118">
    <property type="entry name" value="Metal_hydrol"/>
    <property type="match status" value="1"/>
</dbReference>
<dbReference type="Proteomes" id="UP001198602">
    <property type="component" value="Unassembled WGS sequence"/>
</dbReference>
<dbReference type="RefSeq" id="WP_225240235.1">
    <property type="nucleotide sequence ID" value="NZ_JAHYBX010000011.1"/>
</dbReference>
<protein>
    <submittedName>
        <fullName evidence="1">Metal-dependent hydrolase</fullName>
    </submittedName>
</protein>
<dbReference type="PIRSF" id="PIRSF007580">
    <property type="entry name" value="UCP07580"/>
    <property type="match status" value="1"/>
</dbReference>
<evidence type="ECO:0000313" key="2">
    <source>
        <dbReference type="Proteomes" id="UP001198602"/>
    </source>
</evidence>
<dbReference type="GO" id="GO:0016787">
    <property type="term" value="F:hydrolase activity"/>
    <property type="evidence" value="ECO:0007669"/>
    <property type="project" value="UniProtKB-KW"/>
</dbReference>
<gene>
    <name evidence="1" type="ORF">LE190_19335</name>
</gene>
<name>A0ABS7YIA9_9BURK</name>
<reference evidence="1 2" key="1">
    <citation type="submission" date="2021-07" db="EMBL/GenBank/DDBJ databases">
        <title>Characterization of Violacein-producing bacteria and related species.</title>
        <authorList>
            <person name="Wilson H.S."/>
            <person name="De Leon M.E."/>
        </authorList>
    </citation>
    <scope>NUCLEOTIDE SEQUENCE [LARGE SCALE GENOMIC DNA]</scope>
    <source>
        <strain evidence="1 2">HSC-2F05</strain>
    </source>
</reference>
<dbReference type="PANTHER" id="PTHR39456">
    <property type="entry name" value="METAL-DEPENDENT HYDROLASE"/>
    <property type="match status" value="1"/>
</dbReference>
<keyword evidence="1" id="KW-0378">Hydrolase</keyword>
<dbReference type="EMBL" id="JAHYBX010000011">
    <property type="protein sequence ID" value="MCA1858065.1"/>
    <property type="molecule type" value="Genomic_DNA"/>
</dbReference>
<proteinExistence type="predicted"/>
<dbReference type="PANTHER" id="PTHR39456:SF1">
    <property type="entry name" value="METAL-DEPENDENT HYDROLASE"/>
    <property type="match status" value="1"/>
</dbReference>
<organism evidence="1 2">
    <name type="scientific">Massilia hydrophila</name>
    <dbReference type="NCBI Taxonomy" id="3044279"/>
    <lineage>
        <taxon>Bacteria</taxon>
        <taxon>Pseudomonadati</taxon>
        <taxon>Pseudomonadota</taxon>
        <taxon>Betaproteobacteria</taxon>
        <taxon>Burkholderiales</taxon>
        <taxon>Oxalobacteraceae</taxon>
        <taxon>Telluria group</taxon>
        <taxon>Massilia</taxon>
    </lineage>
</organism>
<comment type="caution">
    <text evidence="1">The sequence shown here is derived from an EMBL/GenBank/DDBJ whole genome shotgun (WGS) entry which is preliminary data.</text>
</comment>
<accession>A0ABS7YIA9</accession>
<keyword evidence="2" id="KW-1185">Reference proteome</keyword>
<sequence length="274" mass="31740">MSSLTVRKLDVDLSGGFGRRWLGGDAYRTQFFNALSMTFPIGEQMFIDSLRALPQERLDPVLRAEVKDFIGQEATHRHMHVQYNAELERQGLRFAIEGRIVRRVRRIAALGVRDRVAITCALEHYTAMLADGVLRHPEWLEGAEPALRRLWEWHAVEELEHKAVAFDAYRAAGGGHLRRVLWFLHASLVFWFDIFLQTAHNLRRDGALWRPGTWASAARMWFGRRGLAWHMAGPVLQYCSPRFHPWRHDNRGLVRMWLDRNSAAWEALRSSPPA</sequence>
<dbReference type="InterPro" id="IPR016516">
    <property type="entry name" value="UCP07580"/>
</dbReference>